<protein>
    <recommendedName>
        <fullName evidence="5">Protein-arginine kinase</fullName>
        <ecNumber evidence="5">2.7.14.1</ecNumber>
    </recommendedName>
</protein>
<comment type="activity regulation">
    <text evidence="5">Appears to be allosterically activated by the binding of pArg-containing polypeptides to the pArg-binding pocket localized in the C-terminal domain of McsB.</text>
</comment>
<dbReference type="HAMAP" id="MF_00602">
    <property type="entry name" value="Prot_Arg_kinase"/>
    <property type="match status" value="1"/>
</dbReference>
<dbReference type="PROSITE" id="PS00112">
    <property type="entry name" value="PHOSPHAGEN_KINASE"/>
    <property type="match status" value="1"/>
</dbReference>
<dbReference type="GO" id="GO:0004111">
    <property type="term" value="F:creatine kinase activity"/>
    <property type="evidence" value="ECO:0007669"/>
    <property type="project" value="InterPro"/>
</dbReference>
<gene>
    <name evidence="5" type="primary">mcsB</name>
    <name evidence="9" type="ORF">GND95_04335</name>
</gene>
<comment type="caution">
    <text evidence="9">The sequence shown here is derived from an EMBL/GenBank/DDBJ whole genome shotgun (WGS) entry which is preliminary data.</text>
</comment>
<dbReference type="InterPro" id="IPR014746">
    <property type="entry name" value="Gln_synth/guanido_kin_cat_dom"/>
</dbReference>
<dbReference type="Proteomes" id="UP000483018">
    <property type="component" value="Unassembled WGS sequence"/>
</dbReference>
<reference evidence="9 10" key="1">
    <citation type="submission" date="2019-12" db="EMBL/GenBank/DDBJ databases">
        <title>Defluviitalea raffinosedens, isolated from a biogas fermenter, genome sequencing and characterization.</title>
        <authorList>
            <person name="Rettenmaier R."/>
            <person name="Schneider M."/>
            <person name="Neuhaus K."/>
            <person name="Liebl W."/>
            <person name="Zverlov V."/>
        </authorList>
    </citation>
    <scope>NUCLEOTIDE SEQUENCE [LARGE SCALE GENOMIC DNA]</scope>
    <source>
        <strain evidence="9 10">249c-K6</strain>
    </source>
</reference>
<evidence type="ECO:0000256" key="7">
    <source>
        <dbReference type="RuleBase" id="RU000505"/>
    </source>
</evidence>
<dbReference type="Gene3D" id="3.30.590.10">
    <property type="entry name" value="Glutamine synthetase/guanido kinase, catalytic domain"/>
    <property type="match status" value="1"/>
</dbReference>
<dbReference type="EMBL" id="WSLF01000003">
    <property type="protein sequence ID" value="KAE9635380.1"/>
    <property type="molecule type" value="Genomic_DNA"/>
</dbReference>
<evidence type="ECO:0000313" key="10">
    <source>
        <dbReference type="Proteomes" id="UP000483018"/>
    </source>
</evidence>
<evidence type="ECO:0000256" key="3">
    <source>
        <dbReference type="ARBA" id="ARBA00022777"/>
    </source>
</evidence>
<comment type="similarity">
    <text evidence="5 6 7">Belongs to the ATP:guanido phosphotransferase family.</text>
</comment>
<feature type="domain" description="Phosphagen kinase C-terminal" evidence="8">
    <location>
        <begin position="13"/>
        <end position="244"/>
    </location>
</feature>
<dbReference type="GO" id="GO:0005615">
    <property type="term" value="C:extracellular space"/>
    <property type="evidence" value="ECO:0007669"/>
    <property type="project" value="TreeGrafter"/>
</dbReference>
<dbReference type="RefSeq" id="WP_158739628.1">
    <property type="nucleotide sequence ID" value="NZ_WSLF01000003.1"/>
</dbReference>
<evidence type="ECO:0000256" key="1">
    <source>
        <dbReference type="ARBA" id="ARBA00022679"/>
    </source>
</evidence>
<dbReference type="GO" id="GO:0046314">
    <property type="term" value="P:phosphocreatine biosynthetic process"/>
    <property type="evidence" value="ECO:0007669"/>
    <property type="project" value="InterPro"/>
</dbReference>
<feature type="binding site" evidence="5 6">
    <location>
        <begin position="197"/>
        <end position="202"/>
    </location>
    <ligand>
        <name>ATP</name>
        <dbReference type="ChEBI" id="CHEBI:30616"/>
    </ligand>
</feature>
<organism evidence="9 10">
    <name type="scientific">Defluviitalea raffinosedens</name>
    <dbReference type="NCBI Taxonomy" id="1450156"/>
    <lineage>
        <taxon>Bacteria</taxon>
        <taxon>Bacillati</taxon>
        <taxon>Bacillota</taxon>
        <taxon>Clostridia</taxon>
        <taxon>Lachnospirales</taxon>
        <taxon>Defluviitaleaceae</taxon>
        <taxon>Defluviitalea</taxon>
    </lineage>
</organism>
<proteinExistence type="inferred from homology"/>
<evidence type="ECO:0000313" key="9">
    <source>
        <dbReference type="EMBL" id="KAE9635380.1"/>
    </source>
</evidence>
<dbReference type="OrthoDB" id="9791353at2"/>
<dbReference type="InterPro" id="IPR022415">
    <property type="entry name" value="ATP-guanido_PTrfase_AS"/>
</dbReference>
<feature type="binding site" evidence="5 6">
    <location>
        <begin position="16"/>
        <end position="20"/>
    </location>
    <ligand>
        <name>ATP</name>
        <dbReference type="ChEBI" id="CHEBI:30616"/>
    </ligand>
</feature>
<dbReference type="GO" id="GO:1990424">
    <property type="term" value="F:protein arginine kinase activity"/>
    <property type="evidence" value="ECO:0007669"/>
    <property type="project" value="UniProtKB-EC"/>
</dbReference>
<keyword evidence="10" id="KW-1185">Reference proteome</keyword>
<name>A0A7C8LF52_9FIRM</name>
<sequence>MKKWYEENIDTDIIVSSRIRLARNYKKYPFSIRLSASAAEKMIEETKRILLEGNTILSKEFEYIPVFGRNPIDKRALMESHVISPELVKKAAPCGVLLKNDESISIMVNEEDHLRIQSVALGMNMEKAWDLADKIDNVLEESIEYAFNEKLGYLTSCPTNVGTGMRASYMMHLPALEWSGQLQNIFYAIGKLGITVRGLYGEGTQAEGNLYQISNQITLGQSEKEMIENLNNIALQVAEQEKQMREKIFKENSEALKDKIYRSYGTLRYARMLTTKETMTLLSDMKMGFDMGILNEARPVISFYELIMYVQPAILQKRVGTDLNSQERDMQRAAFVRSQFER</sequence>
<dbReference type="PROSITE" id="PS51510">
    <property type="entry name" value="PHOSPHAGEN_KINASE_C"/>
    <property type="match status" value="1"/>
</dbReference>
<evidence type="ECO:0000256" key="2">
    <source>
        <dbReference type="ARBA" id="ARBA00022741"/>
    </source>
</evidence>
<feature type="binding site" evidence="5 6">
    <location>
        <position position="115"/>
    </location>
    <ligand>
        <name>ATP</name>
        <dbReference type="ChEBI" id="CHEBI:30616"/>
    </ligand>
</feature>
<dbReference type="EC" id="2.7.14.1" evidence="5"/>
<keyword evidence="4 5" id="KW-0067">ATP-binding</keyword>
<accession>A0A7C8LF52</accession>
<dbReference type="PANTHER" id="PTHR11547:SF38">
    <property type="entry name" value="ARGININE KINASE 1-RELATED"/>
    <property type="match status" value="1"/>
</dbReference>
<dbReference type="AlphaFoldDB" id="A0A7C8LF52"/>
<comment type="catalytic activity">
    <reaction evidence="5">
        <text>L-arginyl-[protein] + ATP = N(omega)-phospho-L-arginyl-[protein] + ADP + H(+)</text>
        <dbReference type="Rhea" id="RHEA:43384"/>
        <dbReference type="Rhea" id="RHEA-COMP:10532"/>
        <dbReference type="Rhea" id="RHEA-COMP:10533"/>
        <dbReference type="ChEBI" id="CHEBI:15378"/>
        <dbReference type="ChEBI" id="CHEBI:29965"/>
        <dbReference type="ChEBI" id="CHEBI:30616"/>
        <dbReference type="ChEBI" id="CHEBI:83226"/>
        <dbReference type="ChEBI" id="CHEBI:456216"/>
        <dbReference type="EC" id="2.7.14.1"/>
    </reaction>
</comment>
<dbReference type="Pfam" id="PF00217">
    <property type="entry name" value="ATP-gua_Ptrans"/>
    <property type="match status" value="1"/>
</dbReference>
<keyword evidence="1 5" id="KW-0808">Transferase</keyword>
<feature type="binding site" evidence="5 6">
    <location>
        <position position="81"/>
    </location>
    <ligand>
        <name>ATP</name>
        <dbReference type="ChEBI" id="CHEBI:30616"/>
    </ligand>
</feature>
<dbReference type="PANTHER" id="PTHR11547">
    <property type="entry name" value="ARGININE OR CREATINE KINASE"/>
    <property type="match status" value="1"/>
</dbReference>
<dbReference type="NCBIfam" id="NF002194">
    <property type="entry name" value="PRK01059.1-4"/>
    <property type="match status" value="1"/>
</dbReference>
<dbReference type="InterPro" id="IPR023660">
    <property type="entry name" value="Arg_Kinase"/>
</dbReference>
<evidence type="ECO:0000259" key="8">
    <source>
        <dbReference type="PROSITE" id="PS51510"/>
    </source>
</evidence>
<keyword evidence="2 5" id="KW-0547">Nucleotide-binding</keyword>
<comment type="function">
    <text evidence="5">Catalyzes the specific phosphorylation of arginine residues in proteins.</text>
</comment>
<comment type="caution">
    <text evidence="5">Lacks conserved residue(s) required for the propagation of feature annotation.</text>
</comment>
<dbReference type="SUPFAM" id="SSF55931">
    <property type="entry name" value="Glutamine synthetase/guanido kinase"/>
    <property type="match status" value="1"/>
</dbReference>
<evidence type="ECO:0000256" key="6">
    <source>
        <dbReference type="PROSITE-ProRule" id="PRU00843"/>
    </source>
</evidence>
<evidence type="ECO:0000256" key="5">
    <source>
        <dbReference type="HAMAP-Rule" id="MF_00602"/>
    </source>
</evidence>
<keyword evidence="5" id="KW-0021">Allosteric enzyme</keyword>
<dbReference type="InterPro" id="IPR022414">
    <property type="entry name" value="ATP-guanido_PTrfase_cat"/>
</dbReference>
<evidence type="ECO:0000256" key="4">
    <source>
        <dbReference type="ARBA" id="ARBA00022840"/>
    </source>
</evidence>
<feature type="short sequence motif" description="RDXXRA motif of the pArg binding pocket involved in allosteric regulation" evidence="5">
    <location>
        <begin position="328"/>
        <end position="333"/>
    </location>
</feature>
<keyword evidence="3 5" id="KW-0418">Kinase</keyword>
<feature type="binding site" evidence="6">
    <location>
        <begin position="166"/>
        <end position="170"/>
    </location>
    <ligand>
        <name>ATP</name>
        <dbReference type="ChEBI" id="CHEBI:30616"/>
    </ligand>
</feature>
<dbReference type="CDD" id="cd07930">
    <property type="entry name" value="bacterial_phosphagen_kinase"/>
    <property type="match status" value="1"/>
</dbReference>
<dbReference type="GO" id="GO:0005524">
    <property type="term" value="F:ATP binding"/>
    <property type="evidence" value="ECO:0007669"/>
    <property type="project" value="UniProtKB-UniRule"/>
</dbReference>
<dbReference type="InterPro" id="IPR000749">
    <property type="entry name" value="ATP-guanido_PTrfase"/>
</dbReference>